<dbReference type="Proteomes" id="UP000321201">
    <property type="component" value="Unassembled WGS sequence"/>
</dbReference>
<dbReference type="OrthoDB" id="7180791at2"/>
<keyword evidence="2" id="KW-1185">Reference proteome</keyword>
<dbReference type="SUPFAM" id="SSF51445">
    <property type="entry name" value="(Trans)glycosidases"/>
    <property type="match status" value="1"/>
</dbReference>
<dbReference type="AlphaFoldDB" id="A0A5C7EFX8"/>
<sequence>MGLLNSNAQPKVAYYTYRELIAGADRQSDRYSAASGTSTATVQKNPFGVMLPSQLVHSSRGMQIAKALGAVYFRPASIFLDQWNGTCAECDIALKAGLKLVLTVRNSGPLPTAPPRDLGAYQRALGQVLDKYRPAVLAVENEENSALFYTGTPEEYAAQLKAACQVAHQKGIPCTNGGLVSALVALLVYDHYLQAGQLAKAEDFAARAFTAKVQAQLQSAQAQEQIRKGKALLSAYRAAGADYVNFHWYIADPRALGEAAAFLQVQTGLPVITNEIGQSTDDPEQTTTVMGKIVELDLPIAVWFGLDGPKARGLVDRDGSLRPTGQAFQRFVYSRASRGGKG</sequence>
<dbReference type="InterPro" id="IPR017853">
    <property type="entry name" value="GH"/>
</dbReference>
<protein>
    <submittedName>
        <fullName evidence="1">Uncharacterized protein</fullName>
    </submittedName>
</protein>
<name>A0A5C7EFX8_9PROT</name>
<comment type="caution">
    <text evidence="1">The sequence shown here is derived from an EMBL/GenBank/DDBJ whole genome shotgun (WGS) entry which is preliminary data.</text>
</comment>
<organism evidence="1 2">
    <name type="scientific">Pelomicrobium methylotrophicum</name>
    <dbReference type="NCBI Taxonomy" id="2602750"/>
    <lineage>
        <taxon>Bacteria</taxon>
        <taxon>Pseudomonadati</taxon>
        <taxon>Pseudomonadota</taxon>
        <taxon>Hydrogenophilia</taxon>
        <taxon>Hydrogenophilia incertae sedis</taxon>
        <taxon>Pelomicrobium</taxon>
    </lineage>
</organism>
<dbReference type="InParanoid" id="A0A5C7EFX8"/>
<dbReference type="Gene3D" id="3.20.20.80">
    <property type="entry name" value="Glycosidases"/>
    <property type="match status" value="1"/>
</dbReference>
<gene>
    <name evidence="1" type="ORF">FR698_16425</name>
</gene>
<proteinExistence type="predicted"/>
<accession>A0A5C7EFX8</accession>
<reference evidence="1 2" key="1">
    <citation type="submission" date="2019-08" db="EMBL/GenBank/DDBJ databases">
        <title>Pelomicrobium methylotrophicum gen. nov., sp. nov. a moderately thermophilic, facultatively anaerobic, lithoautotrophic and methylotrophic bacterium isolated from a terrestrial mud volcano.</title>
        <authorList>
            <person name="Slobodkina G.B."/>
            <person name="Merkel A.Y."/>
            <person name="Slobodkin A.I."/>
        </authorList>
    </citation>
    <scope>NUCLEOTIDE SEQUENCE [LARGE SCALE GENOMIC DNA]</scope>
    <source>
        <strain evidence="1 2">SM250</strain>
    </source>
</reference>
<dbReference type="RefSeq" id="WP_147801271.1">
    <property type="nucleotide sequence ID" value="NZ_VPFL01000045.1"/>
</dbReference>
<dbReference type="EMBL" id="VPFL01000045">
    <property type="protein sequence ID" value="TXF09887.1"/>
    <property type="molecule type" value="Genomic_DNA"/>
</dbReference>
<evidence type="ECO:0000313" key="1">
    <source>
        <dbReference type="EMBL" id="TXF09887.1"/>
    </source>
</evidence>
<evidence type="ECO:0000313" key="2">
    <source>
        <dbReference type="Proteomes" id="UP000321201"/>
    </source>
</evidence>